<reference evidence="1" key="1">
    <citation type="journal article" date="2003" name="Genome Biol.">
        <title>An integrated gene annotation and transcriptional profiling approach towards the full gene content of the Drosophila genome.</title>
        <authorList>
            <person name="Hild M."/>
            <person name="Beckmann B."/>
            <person name="Haas S.A."/>
            <person name="Koch B."/>
            <person name="Solovyev V."/>
            <person name="Busold C."/>
            <person name="Fellenberg K."/>
            <person name="Boutros M."/>
            <person name="Vingron M."/>
            <person name="Sauer F."/>
            <person name="Hoheisel J.D."/>
            <person name="Paro R."/>
        </authorList>
    </citation>
    <scope>NUCLEOTIDE SEQUENCE</scope>
</reference>
<dbReference type="EMBL" id="BK002914">
    <property type="protein sequence ID" value="DAA04419.1"/>
    <property type="molecule type" value="Genomic_DNA"/>
</dbReference>
<dbReference type="AlphaFoldDB" id="Q6IJ02"/>
<organism evidence="1">
    <name type="scientific">Drosophila melanogaster</name>
    <name type="common">Fruit fly</name>
    <dbReference type="NCBI Taxonomy" id="7227"/>
    <lineage>
        <taxon>Eukaryota</taxon>
        <taxon>Metazoa</taxon>
        <taxon>Ecdysozoa</taxon>
        <taxon>Arthropoda</taxon>
        <taxon>Hexapoda</taxon>
        <taxon>Insecta</taxon>
        <taxon>Pterygota</taxon>
        <taxon>Neoptera</taxon>
        <taxon>Endopterygota</taxon>
        <taxon>Diptera</taxon>
        <taxon>Brachycera</taxon>
        <taxon>Muscomorpha</taxon>
        <taxon>Ephydroidea</taxon>
        <taxon>Drosophilidae</taxon>
        <taxon>Drosophila</taxon>
        <taxon>Sophophora</taxon>
    </lineage>
</organism>
<accession>Q6IJ02</accession>
<proteinExistence type="predicted"/>
<sequence length="152" mass="16407">MTVELVAQHVIIKSHSYLGTAFTQLAGDSAIQAHYAHSFRISFGAPSAHPTSPPPTTTLAPTPSFNQRRLNRLPVVCLPLEPKQFQFNFSCDDEAGDNACSNRDFRIFCKKNPSGQGQLEVAVAVGMVPGQAHCKLSAEEGAKRNLQLSTGL</sequence>
<protein>
    <submittedName>
        <fullName evidence="1">HDC16243</fullName>
    </submittedName>
</protein>
<gene>
    <name evidence="1" type="ORF">HDC16243</name>
</gene>
<name>Q6IJ02_DROME</name>
<evidence type="ECO:0000313" key="1">
    <source>
        <dbReference type="EMBL" id="DAA04419.1"/>
    </source>
</evidence>